<dbReference type="Pfam" id="PF02585">
    <property type="entry name" value="PIG-L"/>
    <property type="match status" value="1"/>
</dbReference>
<name>A0A841H6Q4_9BACT</name>
<gene>
    <name evidence="4" type="ORF">HNQ61_005455</name>
</gene>
<keyword evidence="4" id="KW-0378">Hydrolase</keyword>
<organism evidence="4 5">
    <name type="scientific">Longimicrobium terrae</name>
    <dbReference type="NCBI Taxonomy" id="1639882"/>
    <lineage>
        <taxon>Bacteria</taxon>
        <taxon>Pseudomonadati</taxon>
        <taxon>Gemmatimonadota</taxon>
        <taxon>Longimicrobiia</taxon>
        <taxon>Longimicrobiales</taxon>
        <taxon>Longimicrobiaceae</taxon>
        <taxon>Longimicrobium</taxon>
    </lineage>
</organism>
<dbReference type="InterPro" id="IPR006148">
    <property type="entry name" value="Glc/Gal-6P_isomerase"/>
</dbReference>
<dbReference type="AlphaFoldDB" id="A0A841H6Q4"/>
<dbReference type="PANTHER" id="PTHR42892">
    <property type="entry name" value="GLUCOSAMINE-6-PHOSPHATE DEAMINASE-LIKE PROTEIN BT_0258-RELATED"/>
    <property type="match status" value="1"/>
</dbReference>
<dbReference type="GO" id="GO:0006046">
    <property type="term" value="P:N-acetylglucosamine catabolic process"/>
    <property type="evidence" value="ECO:0007669"/>
    <property type="project" value="UniProtKB-UniRule"/>
</dbReference>
<evidence type="ECO:0000313" key="4">
    <source>
        <dbReference type="EMBL" id="MBB6073777.1"/>
    </source>
</evidence>
<evidence type="ECO:0000256" key="1">
    <source>
        <dbReference type="NCBIfam" id="TIGR00502"/>
    </source>
</evidence>
<evidence type="ECO:0000256" key="2">
    <source>
        <dbReference type="SAM" id="MobiDB-lite"/>
    </source>
</evidence>
<protein>
    <recommendedName>
        <fullName evidence="1">Glucosamine-6-phosphate deaminase</fullName>
        <ecNumber evidence="1">3.5.99.6</ecNumber>
    </recommendedName>
</protein>
<proteinExistence type="predicted"/>
<reference evidence="4 5" key="1">
    <citation type="submission" date="2020-08" db="EMBL/GenBank/DDBJ databases">
        <title>Genomic Encyclopedia of Type Strains, Phase IV (KMG-IV): sequencing the most valuable type-strain genomes for metagenomic binning, comparative biology and taxonomic classification.</title>
        <authorList>
            <person name="Goeker M."/>
        </authorList>
    </citation>
    <scope>NUCLEOTIDE SEQUENCE [LARGE SCALE GENOMIC DNA]</scope>
    <source>
        <strain evidence="4 5">DSM 29007</strain>
    </source>
</reference>
<dbReference type="Pfam" id="PF01182">
    <property type="entry name" value="Glucosamine_iso"/>
    <property type="match status" value="1"/>
</dbReference>
<dbReference type="InterPro" id="IPR003737">
    <property type="entry name" value="GlcNAc_PI_deacetylase-related"/>
</dbReference>
<dbReference type="Gene3D" id="3.40.50.1360">
    <property type="match status" value="1"/>
</dbReference>
<dbReference type="Proteomes" id="UP000582837">
    <property type="component" value="Unassembled WGS sequence"/>
</dbReference>
<dbReference type="NCBIfam" id="TIGR00502">
    <property type="entry name" value="nagB"/>
    <property type="match status" value="1"/>
</dbReference>
<keyword evidence="5" id="KW-1185">Reference proteome</keyword>
<dbReference type="CDD" id="cd01399">
    <property type="entry name" value="GlcN6P_deaminase"/>
    <property type="match status" value="1"/>
</dbReference>
<dbReference type="InterPro" id="IPR037171">
    <property type="entry name" value="NagB/RpiA_transferase-like"/>
</dbReference>
<dbReference type="Gene3D" id="3.40.50.10320">
    <property type="entry name" value="LmbE-like"/>
    <property type="match status" value="1"/>
</dbReference>
<dbReference type="InterPro" id="IPR004547">
    <property type="entry name" value="Glucosamine6P_isomerase"/>
</dbReference>
<dbReference type="InterPro" id="IPR052960">
    <property type="entry name" value="GlcN6P_deaminase-like"/>
</dbReference>
<dbReference type="SUPFAM" id="SSF102588">
    <property type="entry name" value="LmbE-like"/>
    <property type="match status" value="1"/>
</dbReference>
<dbReference type="RefSeq" id="WP_170035184.1">
    <property type="nucleotide sequence ID" value="NZ_JABDTL010000001.1"/>
</dbReference>
<feature type="domain" description="Glucosamine/galactosamine-6-phosphate isomerase" evidence="3">
    <location>
        <begin position="15"/>
        <end position="236"/>
    </location>
</feature>
<evidence type="ECO:0000313" key="5">
    <source>
        <dbReference type="Proteomes" id="UP000582837"/>
    </source>
</evidence>
<accession>A0A841H6Q4</accession>
<sequence length="667" mass="74500">MAQSRERVPVQILEHDQIASTLAARIAQIIRTANSEGRAAVLGLATGSTPIGIYRQLIRMHREEGLDFSNVVTFNLDEYYPMAPDSIHSYHRYMWENLFEHINIPRENVHLPRGDLPRDQVEAHCEGYEQAIRDAGGIDFQLLGIGKTGHIGFNEPGSGVESRTRLLPLDTVTRRDAAADFFGEDNVPTEAITMGVASILDAREIALIATGEHKARVIRRAVEGEPDPDVAATYLQSHPDATFYLDPAAAAELTRVKTPWVVGEVRWSRELEIRAVIWLSQATGKSILKLDNYDYREHHLSSLLARYGSAGPLNGEVFNALISKIRGKSKLPESKRIVVFSPHPDDDVISMGGILNKLHQNHNDIVVAYQTSGNIAVFDHEVRRYLDFLRRFGRDFDLGDGRIETLTGQIEDFLNNKHPGQVDIPEVQRIKQRIREAEAVSGIETFGMNVEQACFLNLPFYQTGKVRKDAIGPRDVEITLKLLEEHRPELVFVAGDLSDPHGTHRMCLEAVEAALEQYSGPVPELWYYRGAWQEWPVSEADVLVPLSEDELRLKILAIYKHQSQKDKAPFPGQDDREFWERVEERNTGTARIVDALGLPEYFAMEAYVVRRGGQPVEVETVSTSALGAPPSMRRSTDRPSGVGMGSRPEPEGGSDEVGEIGGQTVRG</sequence>
<dbReference type="SUPFAM" id="SSF100950">
    <property type="entry name" value="NagB/RpiA/CoA transferase-like"/>
    <property type="match status" value="1"/>
</dbReference>
<dbReference type="GO" id="GO:0004342">
    <property type="term" value="F:glucosamine-6-phosphate deaminase activity"/>
    <property type="evidence" value="ECO:0007669"/>
    <property type="project" value="UniProtKB-UniRule"/>
</dbReference>
<dbReference type="InterPro" id="IPR024078">
    <property type="entry name" value="LmbE-like_dom_sf"/>
</dbReference>
<dbReference type="PANTHER" id="PTHR42892:SF1">
    <property type="entry name" value="GLUCOSAMINE-6-PHOSPHATE ISOMERASE"/>
    <property type="match status" value="1"/>
</dbReference>
<comment type="caution">
    <text evidence="4">The sequence shown here is derived from an EMBL/GenBank/DDBJ whole genome shotgun (WGS) entry which is preliminary data.</text>
</comment>
<dbReference type="EC" id="3.5.99.6" evidence="1"/>
<dbReference type="NCBIfam" id="NF002557">
    <property type="entry name" value="PRK02122.1"/>
    <property type="match status" value="1"/>
</dbReference>
<evidence type="ECO:0000259" key="3">
    <source>
        <dbReference type="Pfam" id="PF01182"/>
    </source>
</evidence>
<dbReference type="GO" id="GO:0005975">
    <property type="term" value="P:carbohydrate metabolic process"/>
    <property type="evidence" value="ECO:0007669"/>
    <property type="project" value="InterPro"/>
</dbReference>
<feature type="region of interest" description="Disordered" evidence="2">
    <location>
        <begin position="620"/>
        <end position="667"/>
    </location>
</feature>
<dbReference type="EMBL" id="JACHIA010000029">
    <property type="protein sequence ID" value="MBB6073777.1"/>
    <property type="molecule type" value="Genomic_DNA"/>
</dbReference>